<dbReference type="PROSITE" id="PS51061">
    <property type="entry name" value="R3H"/>
    <property type="match status" value="1"/>
</dbReference>
<evidence type="ECO:0000256" key="1">
    <source>
        <dbReference type="SAM" id="MobiDB-lite"/>
    </source>
</evidence>
<protein>
    <submittedName>
        <fullName evidence="3">R3HD4-like protein</fullName>
    </submittedName>
</protein>
<dbReference type="EMBL" id="CP111024">
    <property type="protein sequence ID" value="WAR24782.1"/>
    <property type="molecule type" value="Genomic_DNA"/>
</dbReference>
<evidence type="ECO:0000313" key="3">
    <source>
        <dbReference type="EMBL" id="WAR24782.1"/>
    </source>
</evidence>
<dbReference type="PANTHER" id="PTHR32019:SF2">
    <property type="entry name" value="R3H DOMAIN-CONTAINING PROTEIN 4"/>
    <property type="match status" value="1"/>
</dbReference>
<dbReference type="InterPro" id="IPR001374">
    <property type="entry name" value="R3H_dom"/>
</dbReference>
<dbReference type="SUPFAM" id="SSF82708">
    <property type="entry name" value="R3H domain"/>
    <property type="match status" value="1"/>
</dbReference>
<feature type="region of interest" description="Disordered" evidence="1">
    <location>
        <begin position="156"/>
        <end position="181"/>
    </location>
</feature>
<dbReference type="Proteomes" id="UP001164746">
    <property type="component" value="Chromosome 13"/>
</dbReference>
<proteinExistence type="predicted"/>
<accession>A0ABY7FT57</accession>
<evidence type="ECO:0000313" key="4">
    <source>
        <dbReference type="Proteomes" id="UP001164746"/>
    </source>
</evidence>
<evidence type="ECO:0000259" key="2">
    <source>
        <dbReference type="PROSITE" id="PS51061"/>
    </source>
</evidence>
<dbReference type="InterPro" id="IPR039629">
    <property type="entry name" value="R3HDM4"/>
</dbReference>
<gene>
    <name evidence="3" type="ORF">MAR_038451</name>
</gene>
<feature type="compositionally biased region" description="Acidic residues" evidence="1">
    <location>
        <begin position="166"/>
        <end position="176"/>
    </location>
</feature>
<feature type="region of interest" description="Disordered" evidence="1">
    <location>
        <begin position="51"/>
        <end position="79"/>
    </location>
</feature>
<feature type="compositionally biased region" description="Polar residues" evidence="1">
    <location>
        <begin position="51"/>
        <end position="60"/>
    </location>
</feature>
<dbReference type="PANTHER" id="PTHR32019">
    <property type="entry name" value="R3H DOMAIN-CONTAINING PROTEIN 4"/>
    <property type="match status" value="1"/>
</dbReference>
<feature type="domain" description="R3H" evidence="2">
    <location>
        <begin position="211"/>
        <end position="274"/>
    </location>
</feature>
<dbReference type="Gene3D" id="3.30.1370.50">
    <property type="entry name" value="R3H-like domain"/>
    <property type="match status" value="1"/>
</dbReference>
<sequence>MDVVPVSITERAPAIEEKTFILTMGVIKETKEWLEYGQVDDMEHIIEPAVSSSDNESLTNEPAHVSRRHKPCRSKPVHRDGSVIAQISQRRKVRELINMVESNDAELDFNMFEPSMSVFAELFAEKEKMQAWNDFINCSEEQQTAFLTSEPITECNHDDQGSDLDSTSDLDESWDTVDDKRASHPGFSAEECFQRVDKNIRSMLRRRHRPMGMLVRLEEEVVSFFTEWPNSVYVQRLSNSYERMMLHALCQYLQLNAKSFDSDDVRQTEVENPQPSFCSPPFCQI</sequence>
<keyword evidence="4" id="KW-1185">Reference proteome</keyword>
<feature type="compositionally biased region" description="Basic residues" evidence="1">
    <location>
        <begin position="65"/>
        <end position="76"/>
    </location>
</feature>
<dbReference type="Pfam" id="PF13902">
    <property type="entry name" value="R3H-assoc"/>
    <property type="match status" value="1"/>
</dbReference>
<name>A0ABY7FT57_MYAAR</name>
<reference evidence="3" key="1">
    <citation type="submission" date="2022-11" db="EMBL/GenBank/DDBJ databases">
        <title>Centuries of genome instability and evolution in soft-shell clam transmissible cancer (bioRxiv).</title>
        <authorList>
            <person name="Hart S.F.M."/>
            <person name="Yonemitsu M.A."/>
            <person name="Giersch R.M."/>
            <person name="Beal B.F."/>
            <person name="Arriagada G."/>
            <person name="Davis B.W."/>
            <person name="Ostrander E.A."/>
            <person name="Goff S.P."/>
            <person name="Metzger M.J."/>
        </authorList>
    </citation>
    <scope>NUCLEOTIDE SEQUENCE</scope>
    <source>
        <strain evidence="3">MELC-2E11</strain>
        <tissue evidence="3">Siphon/mantle</tissue>
    </source>
</reference>
<dbReference type="InterPro" id="IPR036867">
    <property type="entry name" value="R3H_dom_sf"/>
</dbReference>
<organism evidence="3 4">
    <name type="scientific">Mya arenaria</name>
    <name type="common">Soft-shell clam</name>
    <dbReference type="NCBI Taxonomy" id="6604"/>
    <lineage>
        <taxon>Eukaryota</taxon>
        <taxon>Metazoa</taxon>
        <taxon>Spiralia</taxon>
        <taxon>Lophotrochozoa</taxon>
        <taxon>Mollusca</taxon>
        <taxon>Bivalvia</taxon>
        <taxon>Autobranchia</taxon>
        <taxon>Heteroconchia</taxon>
        <taxon>Euheterodonta</taxon>
        <taxon>Imparidentia</taxon>
        <taxon>Neoheterodontei</taxon>
        <taxon>Myida</taxon>
        <taxon>Myoidea</taxon>
        <taxon>Myidae</taxon>
        <taxon>Mya</taxon>
    </lineage>
</organism>
<dbReference type="InterPro" id="IPR025952">
    <property type="entry name" value="R3H-assoc_dom"/>
</dbReference>